<evidence type="ECO:0000256" key="1">
    <source>
        <dbReference type="SAM" id="Phobius"/>
    </source>
</evidence>
<dbReference type="STRING" id="290315.Clim_2293"/>
<keyword evidence="1" id="KW-1133">Transmembrane helix</keyword>
<organism evidence="2 3">
    <name type="scientific">Chlorobium limicola (strain DSM 245 / NBRC 103803 / 6330)</name>
    <dbReference type="NCBI Taxonomy" id="290315"/>
    <lineage>
        <taxon>Bacteria</taxon>
        <taxon>Pseudomonadati</taxon>
        <taxon>Chlorobiota</taxon>
        <taxon>Chlorobiia</taxon>
        <taxon>Chlorobiales</taxon>
        <taxon>Chlorobiaceae</taxon>
        <taxon>Chlorobium/Pelodictyon group</taxon>
        <taxon>Chlorobium</taxon>
    </lineage>
</organism>
<feature type="transmembrane region" description="Helical" evidence="1">
    <location>
        <begin position="167"/>
        <end position="193"/>
    </location>
</feature>
<evidence type="ECO:0000313" key="3">
    <source>
        <dbReference type="Proteomes" id="UP000008841"/>
    </source>
</evidence>
<dbReference type="KEGG" id="cli:Clim_2293"/>
<dbReference type="EMBL" id="CP001097">
    <property type="protein sequence ID" value="ACD91316.1"/>
    <property type="molecule type" value="Genomic_DNA"/>
</dbReference>
<keyword evidence="1" id="KW-0812">Transmembrane</keyword>
<accession>B3EHF4</accession>
<name>B3EHF4_CHLL2</name>
<evidence type="ECO:0000313" key="2">
    <source>
        <dbReference type="EMBL" id="ACD91316.1"/>
    </source>
</evidence>
<reference evidence="2 3" key="1">
    <citation type="submission" date="2008-05" db="EMBL/GenBank/DDBJ databases">
        <title>Complete sequence of Chlorobium limicola DSM 245.</title>
        <authorList>
            <consortium name="US DOE Joint Genome Institute"/>
            <person name="Lucas S."/>
            <person name="Copeland A."/>
            <person name="Lapidus A."/>
            <person name="Glavina del Rio T."/>
            <person name="Dalin E."/>
            <person name="Tice H."/>
            <person name="Bruce D."/>
            <person name="Goodwin L."/>
            <person name="Pitluck S."/>
            <person name="Schmutz J."/>
            <person name="Larimer F."/>
            <person name="Land M."/>
            <person name="Hauser L."/>
            <person name="Kyrpides N."/>
            <person name="Ovchinnikova G."/>
            <person name="Zhao F."/>
            <person name="Li T."/>
            <person name="Liu Z."/>
            <person name="Overmann J."/>
            <person name="Bryant D.A."/>
            <person name="Richardson P."/>
        </authorList>
    </citation>
    <scope>NUCLEOTIDE SEQUENCE [LARGE SCALE GENOMIC DNA]</scope>
    <source>
        <strain evidence="3">DSM 245 / NBRC 103803 / 6330</strain>
    </source>
</reference>
<gene>
    <name evidence="2" type="ordered locus">Clim_2293</name>
</gene>
<dbReference type="Proteomes" id="UP000008841">
    <property type="component" value="Chromosome"/>
</dbReference>
<dbReference type="AlphaFoldDB" id="B3EHF4"/>
<dbReference type="eggNOG" id="ENOG5033A0U">
    <property type="taxonomic scope" value="Bacteria"/>
</dbReference>
<proteinExistence type="predicted"/>
<dbReference type="RefSeq" id="WP_012467181.1">
    <property type="nucleotide sequence ID" value="NC_010803.1"/>
</dbReference>
<dbReference type="HOGENOM" id="CLU_902715_0_0_10"/>
<keyword evidence="1" id="KW-0472">Membrane</keyword>
<sequence length="314" mass="34634" precursor="true">MKESTEHQDILIRALLLFMAMLLMLPFPACAKPVERAPAVRVSAAPDSVYAGERVICMIRVQHSEGLLAALELPDSSVLAPFCLVGRNRSSSKPAPGLAEDRFELEFAVFGSGKQSIPQFALLFRDPEGHVTGRTHHRPQASVYVKTLTPSGMNELRPFKPPIQPEFPILLLMPFLLAAFALAGAVLLALFLVKRKVRLFAETVDPAQVAHRKLRKLGSRLSGGLAPVECYDQLSGIMREYLERHYHIRALEAVTQEIERDLRKLGVSSFDAIMTLLKQSDLVKFADSRPSLDESLKSIRQAEDLIGSGRDGGG</sequence>
<protein>
    <submittedName>
        <fullName evidence="2">Uncharacterized protein</fullName>
    </submittedName>
</protein>